<dbReference type="PANTHER" id="PTHR33164">
    <property type="entry name" value="TRANSCRIPTIONAL REGULATOR, MARR FAMILY"/>
    <property type="match status" value="1"/>
</dbReference>
<dbReference type="OrthoDB" id="3237509at2"/>
<dbReference type="PRINTS" id="PR00598">
    <property type="entry name" value="HTHMARR"/>
</dbReference>
<dbReference type="EMBL" id="CP001854">
    <property type="protein sequence ID" value="ADB51118.1"/>
    <property type="molecule type" value="Genomic_DNA"/>
</dbReference>
<dbReference type="eggNOG" id="COG1846">
    <property type="taxonomic scope" value="Bacteria"/>
</dbReference>
<proteinExistence type="predicted"/>
<evidence type="ECO:0000313" key="2">
    <source>
        <dbReference type="EMBL" id="ADB51118.1"/>
    </source>
</evidence>
<evidence type="ECO:0000313" key="3">
    <source>
        <dbReference type="Proteomes" id="UP000008229"/>
    </source>
</evidence>
<dbReference type="STRING" id="469383.Cwoe_2699"/>
<dbReference type="RefSeq" id="WP_012934169.1">
    <property type="nucleotide sequence ID" value="NC_013739.1"/>
</dbReference>
<dbReference type="Gene3D" id="1.10.10.10">
    <property type="entry name" value="Winged helix-like DNA-binding domain superfamily/Winged helix DNA-binding domain"/>
    <property type="match status" value="1"/>
</dbReference>
<keyword evidence="3" id="KW-1185">Reference proteome</keyword>
<sequence length="164" mass="17795">MRQDSVDRMLQEWEATDPALDASPLAVVGRLLLCAGHLERAIVAALAPLELSFGDFNVINTLRRRDEPEGTHPSQLASSALITSGAMTARLDRLERAGLIERRPDRDDRRAVRVLLTADGAQLAERALTAVLAADEAFLAPLSPRRRSQLAALLKPLLLGSEDG</sequence>
<dbReference type="AlphaFoldDB" id="D3F9Q6"/>
<dbReference type="InterPro" id="IPR036390">
    <property type="entry name" value="WH_DNA-bd_sf"/>
</dbReference>
<dbReference type="HOGENOM" id="CLU_083287_27_5_11"/>
<dbReference type="InterPro" id="IPR000835">
    <property type="entry name" value="HTH_MarR-typ"/>
</dbReference>
<dbReference type="GO" id="GO:0003700">
    <property type="term" value="F:DNA-binding transcription factor activity"/>
    <property type="evidence" value="ECO:0007669"/>
    <property type="project" value="InterPro"/>
</dbReference>
<dbReference type="PROSITE" id="PS50995">
    <property type="entry name" value="HTH_MARR_2"/>
    <property type="match status" value="1"/>
</dbReference>
<reference evidence="3" key="2">
    <citation type="submission" date="2010-01" db="EMBL/GenBank/DDBJ databases">
        <title>The complete genome of Conexibacter woesei DSM 14684.</title>
        <authorList>
            <consortium name="US DOE Joint Genome Institute (JGI-PGF)"/>
            <person name="Lucas S."/>
            <person name="Copeland A."/>
            <person name="Lapidus A."/>
            <person name="Glavina del Rio T."/>
            <person name="Dalin E."/>
            <person name="Tice H."/>
            <person name="Bruce D."/>
            <person name="Goodwin L."/>
            <person name="Pitluck S."/>
            <person name="Kyrpides N."/>
            <person name="Mavromatis K."/>
            <person name="Ivanova N."/>
            <person name="Mikhailova N."/>
            <person name="Chertkov O."/>
            <person name="Brettin T."/>
            <person name="Detter J.C."/>
            <person name="Han C."/>
            <person name="Larimer F."/>
            <person name="Land M."/>
            <person name="Hauser L."/>
            <person name="Markowitz V."/>
            <person name="Cheng J.-F."/>
            <person name="Hugenholtz P."/>
            <person name="Woyke T."/>
            <person name="Wu D."/>
            <person name="Pukall R."/>
            <person name="Steenblock K."/>
            <person name="Schneider S."/>
            <person name="Klenk H.-P."/>
            <person name="Eisen J.A."/>
        </authorList>
    </citation>
    <scope>NUCLEOTIDE SEQUENCE [LARGE SCALE GENOMIC DNA]</scope>
    <source>
        <strain evidence="3">DSM 14684 / CIP 108061 / JCM 11494 / NBRC 100937 / ID131577</strain>
    </source>
</reference>
<dbReference type="InterPro" id="IPR039422">
    <property type="entry name" value="MarR/SlyA-like"/>
</dbReference>
<gene>
    <name evidence="2" type="ordered locus">Cwoe_2699</name>
</gene>
<evidence type="ECO:0000259" key="1">
    <source>
        <dbReference type="PROSITE" id="PS50995"/>
    </source>
</evidence>
<accession>D3F9Q6</accession>
<reference evidence="2 3" key="1">
    <citation type="journal article" date="2010" name="Stand. Genomic Sci.">
        <title>Complete genome sequence of Conexibacter woesei type strain (ID131577).</title>
        <authorList>
            <person name="Pukall R."/>
            <person name="Lapidus A."/>
            <person name="Glavina Del Rio T."/>
            <person name="Copeland A."/>
            <person name="Tice H."/>
            <person name="Cheng J.-F."/>
            <person name="Lucas S."/>
            <person name="Chen F."/>
            <person name="Nolan M."/>
            <person name="Bruce D."/>
            <person name="Goodwin L."/>
            <person name="Pitluck S."/>
            <person name="Mavromatis K."/>
            <person name="Ivanova N."/>
            <person name="Ovchinnikova G."/>
            <person name="Pati A."/>
            <person name="Chen A."/>
            <person name="Palaniappan K."/>
            <person name="Land M."/>
            <person name="Hauser L."/>
            <person name="Chang Y.-J."/>
            <person name="Jeffries C.D."/>
            <person name="Chain P."/>
            <person name="Meincke L."/>
            <person name="Sims D."/>
            <person name="Brettin T."/>
            <person name="Detter J.C."/>
            <person name="Rohde M."/>
            <person name="Goeker M."/>
            <person name="Bristow J."/>
            <person name="Eisen J.A."/>
            <person name="Markowitz V."/>
            <person name="Kyrpides N.C."/>
            <person name="Klenk H.-P."/>
            <person name="Hugenholtz P."/>
        </authorList>
    </citation>
    <scope>NUCLEOTIDE SEQUENCE [LARGE SCALE GENOMIC DNA]</scope>
    <source>
        <strain evidence="3">DSM 14684 / CIP 108061 / JCM 11494 / NBRC 100937 / ID131577</strain>
    </source>
</reference>
<organism evidence="2 3">
    <name type="scientific">Conexibacter woesei (strain DSM 14684 / CCUG 47730 / CIP 108061 / JCM 11494 / NBRC 100937 / ID131577)</name>
    <dbReference type="NCBI Taxonomy" id="469383"/>
    <lineage>
        <taxon>Bacteria</taxon>
        <taxon>Bacillati</taxon>
        <taxon>Actinomycetota</taxon>
        <taxon>Thermoleophilia</taxon>
        <taxon>Solirubrobacterales</taxon>
        <taxon>Conexibacteraceae</taxon>
        <taxon>Conexibacter</taxon>
    </lineage>
</organism>
<dbReference type="SUPFAM" id="SSF46785">
    <property type="entry name" value="Winged helix' DNA-binding domain"/>
    <property type="match status" value="1"/>
</dbReference>
<dbReference type="Pfam" id="PF01047">
    <property type="entry name" value="MarR"/>
    <property type="match status" value="1"/>
</dbReference>
<protein>
    <submittedName>
        <fullName evidence="2">Transcriptional regulator, MarR family</fullName>
    </submittedName>
</protein>
<feature type="domain" description="HTH marR-type" evidence="1">
    <location>
        <begin position="24"/>
        <end position="159"/>
    </location>
</feature>
<dbReference type="InterPro" id="IPR036388">
    <property type="entry name" value="WH-like_DNA-bd_sf"/>
</dbReference>
<dbReference type="Proteomes" id="UP000008229">
    <property type="component" value="Chromosome"/>
</dbReference>
<dbReference type="KEGG" id="cwo:Cwoe_2699"/>
<dbReference type="SMART" id="SM00347">
    <property type="entry name" value="HTH_MARR"/>
    <property type="match status" value="1"/>
</dbReference>
<dbReference type="PANTHER" id="PTHR33164:SF104">
    <property type="entry name" value="TRANSCRIPTIONAL REGULATORY PROTEIN"/>
    <property type="match status" value="1"/>
</dbReference>
<dbReference type="GO" id="GO:0006950">
    <property type="term" value="P:response to stress"/>
    <property type="evidence" value="ECO:0007669"/>
    <property type="project" value="TreeGrafter"/>
</dbReference>
<name>D3F9Q6_CONWI</name>